<dbReference type="SUPFAM" id="SSF51445">
    <property type="entry name" value="(Trans)glycosidases"/>
    <property type="match status" value="1"/>
</dbReference>
<proteinExistence type="predicted"/>
<dbReference type="GO" id="GO:0009277">
    <property type="term" value="C:fungal-type cell wall"/>
    <property type="evidence" value="ECO:0007669"/>
    <property type="project" value="TreeGrafter"/>
</dbReference>
<comment type="caution">
    <text evidence="3">The sequence shown here is derived from an EMBL/GenBank/DDBJ whole genome shotgun (WGS) entry which is preliminary data.</text>
</comment>
<name>A0AAD7DUB7_MYCRO</name>
<dbReference type="AlphaFoldDB" id="A0AAD7DUB7"/>
<dbReference type="Gene3D" id="3.20.20.80">
    <property type="entry name" value="Glycosidases"/>
    <property type="match status" value="1"/>
</dbReference>
<protein>
    <recommendedName>
        <fullName evidence="2">Asl1-like glycosyl hydrolase catalytic domain-containing protein</fullName>
    </recommendedName>
</protein>
<evidence type="ECO:0000259" key="2">
    <source>
        <dbReference type="Pfam" id="PF11790"/>
    </source>
</evidence>
<reference evidence="3" key="1">
    <citation type="submission" date="2023-03" db="EMBL/GenBank/DDBJ databases">
        <title>Massive genome expansion in bonnet fungi (Mycena s.s.) driven by repeated elements and novel gene families across ecological guilds.</title>
        <authorList>
            <consortium name="Lawrence Berkeley National Laboratory"/>
            <person name="Harder C.B."/>
            <person name="Miyauchi S."/>
            <person name="Viragh M."/>
            <person name="Kuo A."/>
            <person name="Thoen E."/>
            <person name="Andreopoulos B."/>
            <person name="Lu D."/>
            <person name="Skrede I."/>
            <person name="Drula E."/>
            <person name="Henrissat B."/>
            <person name="Morin E."/>
            <person name="Kohler A."/>
            <person name="Barry K."/>
            <person name="LaButti K."/>
            <person name="Morin E."/>
            <person name="Salamov A."/>
            <person name="Lipzen A."/>
            <person name="Mereny Z."/>
            <person name="Hegedus B."/>
            <person name="Baldrian P."/>
            <person name="Stursova M."/>
            <person name="Weitz H."/>
            <person name="Taylor A."/>
            <person name="Grigoriev I.V."/>
            <person name="Nagy L.G."/>
            <person name="Martin F."/>
            <person name="Kauserud H."/>
        </authorList>
    </citation>
    <scope>NUCLEOTIDE SEQUENCE</scope>
    <source>
        <strain evidence="3">CBHHK067</strain>
    </source>
</reference>
<organism evidence="3 4">
    <name type="scientific">Mycena rosella</name>
    <name type="common">Pink bonnet</name>
    <name type="synonym">Agaricus rosellus</name>
    <dbReference type="NCBI Taxonomy" id="1033263"/>
    <lineage>
        <taxon>Eukaryota</taxon>
        <taxon>Fungi</taxon>
        <taxon>Dikarya</taxon>
        <taxon>Basidiomycota</taxon>
        <taxon>Agaricomycotina</taxon>
        <taxon>Agaricomycetes</taxon>
        <taxon>Agaricomycetidae</taxon>
        <taxon>Agaricales</taxon>
        <taxon>Marasmiineae</taxon>
        <taxon>Mycenaceae</taxon>
        <taxon>Mycena</taxon>
    </lineage>
</organism>
<dbReference type="Pfam" id="PF11790">
    <property type="entry name" value="Glyco_hydro_cc"/>
    <property type="match status" value="1"/>
</dbReference>
<gene>
    <name evidence="3" type="ORF">B0H17DRAFT_1328606</name>
</gene>
<dbReference type="InterPro" id="IPR024655">
    <property type="entry name" value="Asl1_glyco_hydro_catalytic"/>
</dbReference>
<sequence length="274" mass="30407">MVSRLSTYILISSALAALAALPTAHATARGLPWTTNINFASALGSQPKVSWYHHWEYGAIPQMPAKNEFVPMFWDTAKYDKWSSRKAEMAKNTPKYLLGFNKPHISGQANMSPADAAAVWMTEIHPWAAKGVKLGNPAVAWNLDWTAEFLAERKKRGSHVDFVTYGSYQDLATFKKFVSTAHSRFGYNIWVTEVGITTSSNPSTSQVKQFMMNAFAWIDSTGYVDRASWFSCFTENSPPDSYATAKNALFQVSGALNDMGYWYGIPPSSAAARK</sequence>
<evidence type="ECO:0000313" key="4">
    <source>
        <dbReference type="Proteomes" id="UP001221757"/>
    </source>
</evidence>
<dbReference type="Proteomes" id="UP001221757">
    <property type="component" value="Unassembled WGS sequence"/>
</dbReference>
<evidence type="ECO:0000313" key="3">
    <source>
        <dbReference type="EMBL" id="KAJ7698249.1"/>
    </source>
</evidence>
<dbReference type="EMBL" id="JARKIE010000026">
    <property type="protein sequence ID" value="KAJ7698249.1"/>
    <property type="molecule type" value="Genomic_DNA"/>
</dbReference>
<feature type="domain" description="Asl1-like glycosyl hydrolase catalytic" evidence="2">
    <location>
        <begin position="39"/>
        <end position="263"/>
    </location>
</feature>
<keyword evidence="4" id="KW-1185">Reference proteome</keyword>
<dbReference type="PANTHER" id="PTHR34154:SF3">
    <property type="entry name" value="ALKALI-SENSITIVE LINKAGE PROTEIN 1"/>
    <property type="match status" value="1"/>
</dbReference>
<feature type="chain" id="PRO_5042288658" description="Asl1-like glycosyl hydrolase catalytic domain-containing protein" evidence="1">
    <location>
        <begin position="27"/>
        <end position="274"/>
    </location>
</feature>
<dbReference type="GO" id="GO:0071966">
    <property type="term" value="P:fungal-type cell wall polysaccharide metabolic process"/>
    <property type="evidence" value="ECO:0007669"/>
    <property type="project" value="TreeGrafter"/>
</dbReference>
<keyword evidence="1" id="KW-0732">Signal</keyword>
<dbReference type="InterPro" id="IPR017853">
    <property type="entry name" value="GH"/>
</dbReference>
<evidence type="ECO:0000256" key="1">
    <source>
        <dbReference type="SAM" id="SignalP"/>
    </source>
</evidence>
<feature type="signal peptide" evidence="1">
    <location>
        <begin position="1"/>
        <end position="26"/>
    </location>
</feature>
<dbReference type="InterPro" id="IPR053183">
    <property type="entry name" value="ASL1"/>
</dbReference>
<dbReference type="PANTHER" id="PTHR34154">
    <property type="entry name" value="ALKALI-SENSITIVE LINKAGE PROTEIN 1"/>
    <property type="match status" value="1"/>
</dbReference>
<accession>A0AAD7DUB7</accession>